<dbReference type="RefSeq" id="WP_008462239.1">
    <property type="nucleotide sequence ID" value="NZ_JAQYAR010000117.1"/>
</dbReference>
<protein>
    <recommendedName>
        <fullName evidence="1">UPF0342 protein FYJ61_05085</fullName>
    </recommendedName>
</protein>
<comment type="similarity">
    <text evidence="1">Belongs to the UPF0342 family.</text>
</comment>
<dbReference type="InterPro" id="IPR023378">
    <property type="entry name" value="YheA/YmcA-like_dom_sf"/>
</dbReference>
<dbReference type="EMBL" id="VUMW01000011">
    <property type="protein sequence ID" value="MST79854.1"/>
    <property type="molecule type" value="Genomic_DNA"/>
</dbReference>
<gene>
    <name evidence="2" type="ORF">FYJ61_05085</name>
</gene>
<dbReference type="HAMAP" id="MF_01526">
    <property type="entry name" value="UPF0342"/>
    <property type="match status" value="1"/>
</dbReference>
<comment type="caution">
    <text evidence="2">The sequence shown here is derived from an EMBL/GenBank/DDBJ whole genome shotgun (WGS) entry which is preliminary data.</text>
</comment>
<sequence length="117" mass="13030">MINIYDTANQMAEDLRQTQQFEALKAAMDKVKASPESLALFKELDAAQMEVMEAQSAGKELSQEQKDHFASLNSRVSQDTTLQGMLLAEQGVYALMNDLQKSISQPLADAYEDLRKA</sequence>
<dbReference type="AlphaFoldDB" id="A0A844FMM9"/>
<organism evidence="2 3">
    <name type="scientific">Lactobacillus equicursoris</name>
    <dbReference type="NCBI Taxonomy" id="420645"/>
    <lineage>
        <taxon>Bacteria</taxon>
        <taxon>Bacillati</taxon>
        <taxon>Bacillota</taxon>
        <taxon>Bacilli</taxon>
        <taxon>Lactobacillales</taxon>
        <taxon>Lactobacillaceae</taxon>
        <taxon>Lactobacillus</taxon>
    </lineage>
</organism>
<proteinExistence type="inferred from homology"/>
<dbReference type="Pfam" id="PF06133">
    <property type="entry name" value="Com_YlbF"/>
    <property type="match status" value="1"/>
</dbReference>
<dbReference type="SUPFAM" id="SSF158622">
    <property type="entry name" value="YheA/YmcA-like"/>
    <property type="match status" value="1"/>
</dbReference>
<evidence type="ECO:0000313" key="2">
    <source>
        <dbReference type="EMBL" id="MST79854.1"/>
    </source>
</evidence>
<accession>A0A844FMM9</accession>
<dbReference type="Gene3D" id="1.20.1500.10">
    <property type="entry name" value="YheA/YmcA-like"/>
    <property type="match status" value="1"/>
</dbReference>
<evidence type="ECO:0000313" key="3">
    <source>
        <dbReference type="Proteomes" id="UP000452141"/>
    </source>
</evidence>
<evidence type="ECO:0000256" key="1">
    <source>
        <dbReference type="HAMAP-Rule" id="MF_01526"/>
    </source>
</evidence>
<name>A0A844FMM9_9LACO</name>
<dbReference type="InterPro" id="IPR010368">
    <property type="entry name" value="Com_YlbF"/>
</dbReference>
<reference evidence="2 3" key="1">
    <citation type="submission" date="2019-08" db="EMBL/GenBank/DDBJ databases">
        <title>In-depth cultivation of the pig gut microbiome towards novel bacterial diversity and tailored functional studies.</title>
        <authorList>
            <person name="Wylensek D."/>
            <person name="Hitch T.C.A."/>
            <person name="Clavel T."/>
        </authorList>
    </citation>
    <scope>NUCLEOTIDE SEQUENCE [LARGE SCALE GENOMIC DNA]</scope>
    <source>
        <strain evidence="2 3">WCA-470BD-2E</strain>
    </source>
</reference>
<dbReference type="Proteomes" id="UP000452141">
    <property type="component" value="Unassembled WGS sequence"/>
</dbReference>